<feature type="domain" description="Sulfotransferase" evidence="1">
    <location>
        <begin position="38"/>
        <end position="184"/>
    </location>
</feature>
<dbReference type="Gene3D" id="3.40.50.300">
    <property type="entry name" value="P-loop containing nucleotide triphosphate hydrolases"/>
    <property type="match status" value="1"/>
</dbReference>
<protein>
    <submittedName>
        <fullName evidence="2">Sulfotransferase domain-containing protein</fullName>
    </submittedName>
</protein>
<reference evidence="2 3" key="1">
    <citation type="submission" date="2020-03" db="EMBL/GenBank/DDBJ databases">
        <title>Bacterial isolates of synthetic phycosphere.</title>
        <authorList>
            <person name="Fu H."/>
            <person name="Moran M.A."/>
        </authorList>
    </citation>
    <scope>NUCLEOTIDE SEQUENCE [LARGE SCALE GENOMIC DNA]</scope>
    <source>
        <strain evidence="2 3">HF1</strain>
    </source>
</reference>
<keyword evidence="3" id="KW-1185">Reference proteome</keyword>
<dbReference type="InterPro" id="IPR027417">
    <property type="entry name" value="P-loop_NTPase"/>
</dbReference>
<organism evidence="2 3">
    <name type="scientific">Marivivens donghaensis</name>
    <dbReference type="NCBI Taxonomy" id="1699413"/>
    <lineage>
        <taxon>Bacteria</taxon>
        <taxon>Pseudomonadati</taxon>
        <taxon>Pseudomonadota</taxon>
        <taxon>Alphaproteobacteria</taxon>
        <taxon>Rhodobacterales</taxon>
        <taxon>Paracoccaceae</taxon>
        <taxon>Marivivens group</taxon>
        <taxon>Marivivens</taxon>
    </lineage>
</organism>
<dbReference type="InterPro" id="IPR000863">
    <property type="entry name" value="Sulfotransferase_dom"/>
</dbReference>
<accession>A0ABX0W3G2</accession>
<dbReference type="SUPFAM" id="SSF52540">
    <property type="entry name" value="P-loop containing nucleoside triphosphate hydrolases"/>
    <property type="match status" value="1"/>
</dbReference>
<evidence type="ECO:0000259" key="1">
    <source>
        <dbReference type="Pfam" id="PF00685"/>
    </source>
</evidence>
<dbReference type="Pfam" id="PF00685">
    <property type="entry name" value="Sulfotransfer_1"/>
    <property type="match status" value="1"/>
</dbReference>
<dbReference type="Proteomes" id="UP000709466">
    <property type="component" value="Unassembled WGS sequence"/>
</dbReference>
<name>A0ABX0W3G2_9RHOB</name>
<sequence>MLSDPRIYRYTGLQPYPYATVRDDQECAKKYKRSKRTILLASYDSYETAKSLAGKPNVKSFFVIRDPRTMLVSWYYSTRFTHRPTTGVDEHRYAMQNMSDRDAFIYCSDAFIKEFAPILDSWAQHANNLPIVHFEDLTGVNSSLIWTNLFAELGYAVPQETIQKVLKTYSIENLAPNPHARNVDDKYAAKGKREWPTFLSGSDTSSIYQQLETWIQAFGYTTQHA</sequence>
<dbReference type="EMBL" id="JAATOP010000019">
    <property type="protein sequence ID" value="NIY74011.1"/>
    <property type="molecule type" value="Genomic_DNA"/>
</dbReference>
<gene>
    <name evidence="2" type="ORF">HCZ30_16420</name>
</gene>
<comment type="caution">
    <text evidence="2">The sequence shown here is derived from an EMBL/GenBank/DDBJ whole genome shotgun (WGS) entry which is preliminary data.</text>
</comment>
<proteinExistence type="predicted"/>
<evidence type="ECO:0000313" key="3">
    <source>
        <dbReference type="Proteomes" id="UP000709466"/>
    </source>
</evidence>
<dbReference type="RefSeq" id="WP_167639396.1">
    <property type="nucleotide sequence ID" value="NZ_JAATOP010000019.1"/>
</dbReference>
<evidence type="ECO:0000313" key="2">
    <source>
        <dbReference type="EMBL" id="NIY74011.1"/>
    </source>
</evidence>